<dbReference type="Proteomes" id="UP000324800">
    <property type="component" value="Unassembled WGS sequence"/>
</dbReference>
<dbReference type="AlphaFoldDB" id="A0A5J4WW98"/>
<evidence type="ECO:0000313" key="2">
    <source>
        <dbReference type="Proteomes" id="UP000324800"/>
    </source>
</evidence>
<reference evidence="1 2" key="1">
    <citation type="submission" date="2019-03" db="EMBL/GenBank/DDBJ databases">
        <title>Single cell metagenomics reveals metabolic interactions within the superorganism composed of flagellate Streblomastix strix and complex community of Bacteroidetes bacteria on its surface.</title>
        <authorList>
            <person name="Treitli S.C."/>
            <person name="Kolisko M."/>
            <person name="Husnik F."/>
            <person name="Keeling P."/>
            <person name="Hampl V."/>
        </authorList>
    </citation>
    <scope>NUCLEOTIDE SEQUENCE [LARGE SCALE GENOMIC DNA]</scope>
    <source>
        <strain evidence="1">ST1C</strain>
    </source>
</reference>
<sequence length="71" mass="7964">MSVHGIEIAQVTVWQSIELDLLTLLQHTALEGLQLFYLLEESQCKALSCKALAFMPPTFFEKPASPEDLTQ</sequence>
<protein>
    <submittedName>
        <fullName evidence="1">Uncharacterized protein</fullName>
    </submittedName>
</protein>
<proteinExistence type="predicted"/>
<comment type="caution">
    <text evidence="1">The sequence shown here is derived from an EMBL/GenBank/DDBJ whole genome shotgun (WGS) entry which is preliminary data.</text>
</comment>
<organism evidence="1 2">
    <name type="scientific">Streblomastix strix</name>
    <dbReference type="NCBI Taxonomy" id="222440"/>
    <lineage>
        <taxon>Eukaryota</taxon>
        <taxon>Metamonada</taxon>
        <taxon>Preaxostyla</taxon>
        <taxon>Oxymonadida</taxon>
        <taxon>Streblomastigidae</taxon>
        <taxon>Streblomastix</taxon>
    </lineage>
</organism>
<gene>
    <name evidence="1" type="ORF">EZS28_005361</name>
</gene>
<accession>A0A5J4WW98</accession>
<dbReference type="EMBL" id="SNRW01000818">
    <property type="protein sequence ID" value="KAA6399113.1"/>
    <property type="molecule type" value="Genomic_DNA"/>
</dbReference>
<evidence type="ECO:0000313" key="1">
    <source>
        <dbReference type="EMBL" id="KAA6399113.1"/>
    </source>
</evidence>
<name>A0A5J4WW98_9EUKA</name>